<comment type="caution">
    <text evidence="1">The sequence shown here is derived from an EMBL/GenBank/DDBJ whole genome shotgun (WGS) entry which is preliminary data.</text>
</comment>
<reference evidence="1 2" key="1">
    <citation type="submission" date="2023-02" db="EMBL/GenBank/DDBJ databases">
        <title>LHISI_Scaffold_Assembly.</title>
        <authorList>
            <person name="Stuart O.P."/>
            <person name="Cleave R."/>
            <person name="Magrath M.J.L."/>
            <person name="Mikheyev A.S."/>
        </authorList>
    </citation>
    <scope>NUCLEOTIDE SEQUENCE [LARGE SCALE GENOMIC DNA]</scope>
    <source>
        <strain evidence="1">Daus_M_001</strain>
        <tissue evidence="1">Leg muscle</tissue>
    </source>
</reference>
<name>A0ABQ9H6E7_9NEOP</name>
<accession>A0ABQ9H6E7</accession>
<dbReference type="PANTHER" id="PTHR46289:SF14">
    <property type="entry name" value="DUF4371 DOMAIN-CONTAINING PROTEIN"/>
    <property type="match status" value="1"/>
</dbReference>
<sequence length="203" mass="23698">MCGTHLELSKRYALFFRSSPKRTDILKKKLQESSSSHTRLVKCCETHWGISIFSESLPQIIIALEELIESGNDEKDSPEQYYRRVLFIPYIEELISSLKERFATHKKTIQCVQNILPSYAADKDFISVEPAFTFYQEDLKYPSQVILRPEWEMWVLEWQQSDEKNRPKYATEAVKHCHENLFPYINILITILATLSVTTATAD</sequence>
<keyword evidence="2" id="KW-1185">Reference proteome</keyword>
<protein>
    <submittedName>
        <fullName evidence="1">Uncharacterized protein</fullName>
    </submittedName>
</protein>
<evidence type="ECO:0000313" key="1">
    <source>
        <dbReference type="EMBL" id="KAJ8879871.1"/>
    </source>
</evidence>
<gene>
    <name evidence="1" type="ORF">PR048_020488</name>
</gene>
<dbReference type="Proteomes" id="UP001159363">
    <property type="component" value="Chromosome 6"/>
</dbReference>
<dbReference type="InterPro" id="IPR052958">
    <property type="entry name" value="IFN-induced_PKR_regulator"/>
</dbReference>
<proteinExistence type="predicted"/>
<organism evidence="1 2">
    <name type="scientific">Dryococelus australis</name>
    <dbReference type="NCBI Taxonomy" id="614101"/>
    <lineage>
        <taxon>Eukaryota</taxon>
        <taxon>Metazoa</taxon>
        <taxon>Ecdysozoa</taxon>
        <taxon>Arthropoda</taxon>
        <taxon>Hexapoda</taxon>
        <taxon>Insecta</taxon>
        <taxon>Pterygota</taxon>
        <taxon>Neoptera</taxon>
        <taxon>Polyneoptera</taxon>
        <taxon>Phasmatodea</taxon>
        <taxon>Verophasmatodea</taxon>
        <taxon>Anareolatae</taxon>
        <taxon>Phasmatidae</taxon>
        <taxon>Eurycanthinae</taxon>
        <taxon>Dryococelus</taxon>
    </lineage>
</organism>
<evidence type="ECO:0000313" key="2">
    <source>
        <dbReference type="Proteomes" id="UP001159363"/>
    </source>
</evidence>
<dbReference type="PANTHER" id="PTHR46289">
    <property type="entry name" value="52 KDA REPRESSOR OF THE INHIBITOR OF THE PROTEIN KINASE-LIKE PROTEIN-RELATED"/>
    <property type="match status" value="1"/>
</dbReference>
<dbReference type="EMBL" id="JARBHB010000007">
    <property type="protein sequence ID" value="KAJ8879871.1"/>
    <property type="molecule type" value="Genomic_DNA"/>
</dbReference>